<dbReference type="Gene3D" id="3.40.50.2000">
    <property type="entry name" value="Glycogen Phosphorylase B"/>
    <property type="match status" value="2"/>
</dbReference>
<comment type="caution">
    <text evidence="4">The sequence shown here is derived from an EMBL/GenBank/DDBJ whole genome shotgun (WGS) entry which is preliminary data.</text>
</comment>
<accession>A0ABV1YJM6</accession>
<feature type="domain" description="Glycosyl transferase family 1" evidence="2">
    <location>
        <begin position="206"/>
        <end position="370"/>
    </location>
</feature>
<dbReference type="PANTHER" id="PTHR12526">
    <property type="entry name" value="GLYCOSYLTRANSFERASE"/>
    <property type="match status" value="1"/>
</dbReference>
<dbReference type="Pfam" id="PF00534">
    <property type="entry name" value="Glycos_transf_1"/>
    <property type="match status" value="1"/>
</dbReference>
<dbReference type="PANTHER" id="PTHR12526:SF638">
    <property type="entry name" value="SPORE COAT PROTEIN SA"/>
    <property type="match status" value="1"/>
</dbReference>
<proteinExistence type="predicted"/>
<keyword evidence="1" id="KW-0472">Membrane</keyword>
<reference evidence="4 5" key="1">
    <citation type="journal article" date="2024" name="Proc. Natl. Acad. Sci. U.S.A.">
        <title>The evolutionary genomics of adaptation to stress in wild rhizobium bacteria.</title>
        <authorList>
            <person name="Kehlet-Delgado H."/>
            <person name="Montoya A.P."/>
            <person name="Jensen K.T."/>
            <person name="Wendlandt C.E."/>
            <person name="Dexheimer C."/>
            <person name="Roberts M."/>
            <person name="Torres Martinez L."/>
            <person name="Friesen M.L."/>
            <person name="Griffitts J.S."/>
            <person name="Porter S.S."/>
        </authorList>
    </citation>
    <scope>NUCLEOTIDE SEQUENCE [LARGE SCALE GENOMIC DNA]</scope>
    <source>
        <strain evidence="4 5">M0729</strain>
    </source>
</reference>
<dbReference type="Proteomes" id="UP001464387">
    <property type="component" value="Unassembled WGS sequence"/>
</dbReference>
<dbReference type="InterPro" id="IPR028098">
    <property type="entry name" value="Glyco_trans_4-like_N"/>
</dbReference>
<evidence type="ECO:0000313" key="5">
    <source>
        <dbReference type="Proteomes" id="UP001464387"/>
    </source>
</evidence>
<evidence type="ECO:0000313" key="4">
    <source>
        <dbReference type="EMBL" id="MER8935337.1"/>
    </source>
</evidence>
<dbReference type="InterPro" id="IPR001296">
    <property type="entry name" value="Glyco_trans_1"/>
</dbReference>
<feature type="domain" description="Glycosyltransferase subfamily 4-like N-terminal" evidence="3">
    <location>
        <begin position="37"/>
        <end position="202"/>
    </location>
</feature>
<dbReference type="EMBL" id="JAMYPJ010000031">
    <property type="protein sequence ID" value="MER8935337.1"/>
    <property type="molecule type" value="Genomic_DNA"/>
</dbReference>
<name>A0ABV1YJM6_9HYPH</name>
<gene>
    <name evidence="4" type="ORF">NKI33_20550</name>
</gene>
<keyword evidence="1" id="KW-0812">Transmembrane</keyword>
<organism evidence="4 5">
    <name type="scientific">Mesorhizobium opportunistum</name>
    <dbReference type="NCBI Taxonomy" id="593909"/>
    <lineage>
        <taxon>Bacteria</taxon>
        <taxon>Pseudomonadati</taxon>
        <taxon>Pseudomonadota</taxon>
        <taxon>Alphaproteobacteria</taxon>
        <taxon>Hyphomicrobiales</taxon>
        <taxon>Phyllobacteriaceae</taxon>
        <taxon>Mesorhizobium</taxon>
    </lineage>
</organism>
<keyword evidence="1" id="KW-1133">Transmembrane helix</keyword>
<sequence>MHANGRDHFPAGGNDAMRRKRIVVIASLTRSLVNFRLELLKAMVAAGHEVIALAPDNDEQAIARLGAIGVSFQQIPMARTGTNPLADLRTLKALYRLMRRLAPDIVLPYTMKPIIYGGLAARLAGVPRRFALFTGFGFIFSGSVTGLRATVLRRLSIGLYRSALKGCEAVFAYNEADALDIRCHRMVSATTPVIKVAGSGVDLTLFAASRPPPGPPIFLLIARLLREKGIAEFAAAARILKAKHRTARFQILGPFDPSPLSISKAEMDQWTREGAVEYLGETHDVSPYLTASTVFVLPSYYREGIPRSALEALSTGRPIITTNAPGCQETVIDGENGFRIEPRDVNALAAAQRAFLEDEELAARMGASSRRLAEERFDVHKVNRTLLESMGL</sequence>
<dbReference type="Pfam" id="PF13439">
    <property type="entry name" value="Glyco_transf_4"/>
    <property type="match status" value="1"/>
</dbReference>
<evidence type="ECO:0000259" key="2">
    <source>
        <dbReference type="Pfam" id="PF00534"/>
    </source>
</evidence>
<dbReference type="CDD" id="cd03808">
    <property type="entry name" value="GT4_CapM-like"/>
    <property type="match status" value="1"/>
</dbReference>
<dbReference type="SUPFAM" id="SSF53756">
    <property type="entry name" value="UDP-Glycosyltransferase/glycogen phosphorylase"/>
    <property type="match status" value="1"/>
</dbReference>
<evidence type="ECO:0000259" key="3">
    <source>
        <dbReference type="Pfam" id="PF13439"/>
    </source>
</evidence>
<keyword evidence="5" id="KW-1185">Reference proteome</keyword>
<feature type="transmembrane region" description="Helical" evidence="1">
    <location>
        <begin position="130"/>
        <end position="151"/>
    </location>
</feature>
<protein>
    <submittedName>
        <fullName evidence="4">Glycosyltransferase family 4 protein</fullName>
    </submittedName>
</protein>
<dbReference type="RefSeq" id="WP_287270335.1">
    <property type="nucleotide sequence ID" value="NZ_JAMYMY010000045.1"/>
</dbReference>
<evidence type="ECO:0000256" key="1">
    <source>
        <dbReference type="SAM" id="Phobius"/>
    </source>
</evidence>